<proteinExistence type="predicted"/>
<gene>
    <name evidence="2" type="ORF">EPJ80_07490</name>
</gene>
<sequence>MDLTIEDLKCQTALNYDKELCVCKKVSYRTIYKEIVENKLTTVESIAEKTTASTGCGGCVNRIESLIEYAKKNNFEPLP</sequence>
<name>A0A5C8CXN9_9SPIR</name>
<organism evidence="2 3">
    <name type="scientific">Brachyspira aalborgi</name>
    <dbReference type="NCBI Taxonomy" id="29522"/>
    <lineage>
        <taxon>Bacteria</taxon>
        <taxon>Pseudomonadati</taxon>
        <taxon>Spirochaetota</taxon>
        <taxon>Spirochaetia</taxon>
        <taxon>Brachyspirales</taxon>
        <taxon>Brachyspiraceae</taxon>
        <taxon>Brachyspira</taxon>
    </lineage>
</organism>
<dbReference type="InterPro" id="IPR041854">
    <property type="entry name" value="BFD-like_2Fe2S-bd_dom_sf"/>
</dbReference>
<feature type="domain" description="BFD-like [2Fe-2S]-binding" evidence="1">
    <location>
        <begin position="21"/>
        <end position="68"/>
    </location>
</feature>
<evidence type="ECO:0000313" key="2">
    <source>
        <dbReference type="EMBL" id="TXJ11559.1"/>
    </source>
</evidence>
<dbReference type="Pfam" id="PF04324">
    <property type="entry name" value="Fer2_BFD"/>
    <property type="match status" value="1"/>
</dbReference>
<dbReference type="AlphaFoldDB" id="A0A5C8CXN9"/>
<comment type="caution">
    <text evidence="2">The sequence shown here is derived from an EMBL/GenBank/DDBJ whole genome shotgun (WGS) entry which is preliminary data.</text>
</comment>
<dbReference type="InterPro" id="IPR007419">
    <property type="entry name" value="BFD-like_2Fe2S-bd_dom"/>
</dbReference>
<evidence type="ECO:0000313" key="3">
    <source>
        <dbReference type="Proteomes" id="UP000325116"/>
    </source>
</evidence>
<dbReference type="RefSeq" id="WP_147558655.1">
    <property type="nucleotide sequence ID" value="NZ_SAXT01000005.1"/>
</dbReference>
<reference evidence="2 3" key="1">
    <citation type="journal article" date="1992" name="Lakartidningen">
        <title>[Penicillin V and not amoxicillin is the first choice preparation in acute otitis].</title>
        <authorList>
            <person name="Kamme C."/>
            <person name="Lundgren K."/>
            <person name="Prellner K."/>
        </authorList>
    </citation>
    <scope>NUCLEOTIDE SEQUENCE [LARGE SCALE GENOMIC DNA]</scope>
    <source>
        <strain evidence="2 3">W1</strain>
    </source>
</reference>
<dbReference type="Gene3D" id="1.10.10.1100">
    <property type="entry name" value="BFD-like [2Fe-2S]-binding domain"/>
    <property type="match status" value="1"/>
</dbReference>
<dbReference type="Proteomes" id="UP000325116">
    <property type="component" value="Unassembled WGS sequence"/>
</dbReference>
<dbReference type="EMBL" id="SAXT01000005">
    <property type="protein sequence ID" value="TXJ11559.1"/>
    <property type="molecule type" value="Genomic_DNA"/>
</dbReference>
<evidence type="ECO:0000259" key="1">
    <source>
        <dbReference type="Pfam" id="PF04324"/>
    </source>
</evidence>
<accession>A0A5C8CXN9</accession>
<protein>
    <submittedName>
        <fullName evidence="2">(2Fe-2S)-binding protein</fullName>
    </submittedName>
</protein>